<dbReference type="SUPFAM" id="SSF54001">
    <property type="entry name" value="Cysteine proteinases"/>
    <property type="match status" value="1"/>
</dbReference>
<evidence type="ECO:0000313" key="2">
    <source>
        <dbReference type="Proteomes" id="UP001317963"/>
    </source>
</evidence>
<gene>
    <name evidence="1" type="ORF">E0F26_12475</name>
</gene>
<evidence type="ECO:0000313" key="1">
    <source>
        <dbReference type="EMBL" id="UZP75503.1"/>
    </source>
</evidence>
<name>A0ABY6Q9E3_9GAMM</name>
<dbReference type="RefSeq" id="WP_279241989.1">
    <property type="nucleotide sequence ID" value="NZ_CP036501.1"/>
</dbReference>
<dbReference type="PANTHER" id="PTHR39327:SF1">
    <property type="entry name" value="BLR5470 PROTEIN"/>
    <property type="match status" value="1"/>
</dbReference>
<organism evidence="1 2">
    <name type="scientific">Candidatus Paraluminiphilus aquimaris</name>
    <dbReference type="NCBI Taxonomy" id="2518994"/>
    <lineage>
        <taxon>Bacteria</taxon>
        <taxon>Pseudomonadati</taxon>
        <taxon>Pseudomonadota</taxon>
        <taxon>Gammaproteobacteria</taxon>
        <taxon>Cellvibrionales</taxon>
        <taxon>Halieaceae</taxon>
        <taxon>Candidatus Paraluminiphilus</taxon>
    </lineage>
</organism>
<proteinExistence type="predicted"/>
<dbReference type="InterPro" id="IPR038765">
    <property type="entry name" value="Papain-like_cys_pep_sf"/>
</dbReference>
<accession>A0ABY6Q9E3</accession>
<sequence>MGQTETRVPKWVKTTVRFSRGGVLVLVTIAANALLSDESRLDFATILATLSTQYGPQAQARGVAWQENVTALGGLTVQEQLAAVNQFFNQRVRWKTDLEIYGTEDFWATPAETLGRGTGDCEDFTIAKYATLRHLGVPAEQLRLTYVQLKVTNTRSQAHMVLAWYPRPNTTPLILDNANPRILPASQRRDLQPIFSFNSEELWLGSSRTSTSATPSSRISQWRQMIARSETEGIVL</sequence>
<dbReference type="Gene3D" id="3.10.620.30">
    <property type="match status" value="1"/>
</dbReference>
<protein>
    <submittedName>
        <fullName evidence="1">Transglutaminase</fullName>
    </submittedName>
</protein>
<keyword evidence="2" id="KW-1185">Reference proteome</keyword>
<dbReference type="InterPro" id="IPR010319">
    <property type="entry name" value="Transglutaminase-like_Cys_pept"/>
</dbReference>
<dbReference type="Pfam" id="PF06035">
    <property type="entry name" value="Peptidase_C93"/>
    <property type="match status" value="1"/>
</dbReference>
<dbReference type="Proteomes" id="UP001317963">
    <property type="component" value="Chromosome"/>
</dbReference>
<dbReference type="EMBL" id="CP036501">
    <property type="protein sequence ID" value="UZP75503.1"/>
    <property type="molecule type" value="Genomic_DNA"/>
</dbReference>
<reference evidence="1 2" key="1">
    <citation type="submission" date="2019-02" db="EMBL/GenBank/DDBJ databases">
        <title>Halieaceae_genomes.</title>
        <authorList>
            <person name="Li S.-H."/>
        </authorList>
    </citation>
    <scope>NUCLEOTIDE SEQUENCE [LARGE SCALE GENOMIC DNA]</scope>
    <source>
        <strain evidence="1 2">JH123</strain>
    </source>
</reference>
<dbReference type="PANTHER" id="PTHR39327">
    <property type="match status" value="1"/>
</dbReference>